<dbReference type="AlphaFoldDB" id="A0ABD2NUQ8"/>
<comment type="caution">
    <text evidence="2">The sequence shown here is derived from an EMBL/GenBank/DDBJ whole genome shotgun (WGS) entry which is preliminary data.</text>
</comment>
<evidence type="ECO:0000313" key="3">
    <source>
        <dbReference type="Proteomes" id="UP001516400"/>
    </source>
</evidence>
<evidence type="ECO:0000256" key="1">
    <source>
        <dbReference type="SAM" id="Coils"/>
    </source>
</evidence>
<keyword evidence="3" id="KW-1185">Reference proteome</keyword>
<dbReference type="Proteomes" id="UP001516400">
    <property type="component" value="Unassembled WGS sequence"/>
</dbReference>
<keyword evidence="1" id="KW-0175">Coiled coil</keyword>
<gene>
    <name evidence="2" type="ORF">HHI36_005429</name>
</gene>
<evidence type="ECO:0000313" key="2">
    <source>
        <dbReference type="EMBL" id="KAL3282234.1"/>
    </source>
</evidence>
<feature type="coiled-coil region" evidence="1">
    <location>
        <begin position="119"/>
        <end position="146"/>
    </location>
</feature>
<protein>
    <submittedName>
        <fullName evidence="2">Uncharacterized protein</fullName>
    </submittedName>
</protein>
<proteinExistence type="predicted"/>
<accession>A0ABD2NUQ8</accession>
<organism evidence="2 3">
    <name type="scientific">Cryptolaemus montrouzieri</name>
    <dbReference type="NCBI Taxonomy" id="559131"/>
    <lineage>
        <taxon>Eukaryota</taxon>
        <taxon>Metazoa</taxon>
        <taxon>Ecdysozoa</taxon>
        <taxon>Arthropoda</taxon>
        <taxon>Hexapoda</taxon>
        <taxon>Insecta</taxon>
        <taxon>Pterygota</taxon>
        <taxon>Neoptera</taxon>
        <taxon>Endopterygota</taxon>
        <taxon>Coleoptera</taxon>
        <taxon>Polyphaga</taxon>
        <taxon>Cucujiformia</taxon>
        <taxon>Coccinelloidea</taxon>
        <taxon>Coccinellidae</taxon>
        <taxon>Scymninae</taxon>
        <taxon>Scymnini</taxon>
        <taxon>Cryptolaemus</taxon>
    </lineage>
</organism>
<sequence>MKSSRDLEDDVLKKAFSSTEPELLELMDVLRDCIVESCAQYRTCLKKQIEIIERSSTNGIFSDGLDELPEYRSLATDLNHELNNYVVLLKTVGEMTYQHLITSVKEGSIQNVNLISEKYKNLEIILQQQLDENRKCETELNSANRNLILNTRVDY</sequence>
<reference evidence="2 3" key="1">
    <citation type="journal article" date="2021" name="BMC Biol.">
        <title>Horizontally acquired antibacterial genes associated with adaptive radiation of ladybird beetles.</title>
        <authorList>
            <person name="Li H.S."/>
            <person name="Tang X.F."/>
            <person name="Huang Y.H."/>
            <person name="Xu Z.Y."/>
            <person name="Chen M.L."/>
            <person name="Du X.Y."/>
            <person name="Qiu B.Y."/>
            <person name="Chen P.T."/>
            <person name="Zhang W."/>
            <person name="Slipinski A."/>
            <person name="Escalona H.E."/>
            <person name="Waterhouse R.M."/>
            <person name="Zwick A."/>
            <person name="Pang H."/>
        </authorList>
    </citation>
    <scope>NUCLEOTIDE SEQUENCE [LARGE SCALE GENOMIC DNA]</scope>
    <source>
        <strain evidence="2">SYSU2018</strain>
    </source>
</reference>
<name>A0ABD2NUQ8_9CUCU</name>
<dbReference type="EMBL" id="JABFTP020000144">
    <property type="protein sequence ID" value="KAL3282234.1"/>
    <property type="molecule type" value="Genomic_DNA"/>
</dbReference>